<dbReference type="GO" id="GO:0006355">
    <property type="term" value="P:regulation of DNA-templated transcription"/>
    <property type="evidence" value="ECO:0007669"/>
    <property type="project" value="InterPro"/>
</dbReference>
<keyword evidence="4" id="KW-1133">Transmembrane helix</keyword>
<dbReference type="Pfam" id="PF00196">
    <property type="entry name" value="GerE"/>
    <property type="match status" value="1"/>
</dbReference>
<dbReference type="InterPro" id="IPR000792">
    <property type="entry name" value="Tscrpt_reg_LuxR_C"/>
</dbReference>
<evidence type="ECO:0000256" key="2">
    <source>
        <dbReference type="ARBA" id="ARBA00023125"/>
    </source>
</evidence>
<keyword evidence="2" id="KW-0238">DNA-binding</keyword>
<dbReference type="Proteomes" id="UP000231658">
    <property type="component" value="Unassembled WGS sequence"/>
</dbReference>
<dbReference type="PANTHER" id="PTHR44688:SF16">
    <property type="entry name" value="DNA-BINDING TRANSCRIPTIONAL ACTIVATOR DEVR_DOSR"/>
    <property type="match status" value="1"/>
</dbReference>
<evidence type="ECO:0000313" key="7">
    <source>
        <dbReference type="Proteomes" id="UP000231658"/>
    </source>
</evidence>
<dbReference type="RefSeq" id="WP_069186600.1">
    <property type="nucleotide sequence ID" value="NZ_FLYE01000006.1"/>
</dbReference>
<dbReference type="Gene3D" id="1.10.10.10">
    <property type="entry name" value="Winged helix-like DNA-binding domain superfamily/Winged helix DNA-binding domain"/>
    <property type="match status" value="1"/>
</dbReference>
<dbReference type="EMBL" id="FLYE01000006">
    <property type="protein sequence ID" value="SCA55900.1"/>
    <property type="molecule type" value="Genomic_DNA"/>
</dbReference>
<keyword evidence="4" id="KW-0472">Membrane</keyword>
<dbReference type="AlphaFoldDB" id="A0A1C3RF45"/>
<keyword evidence="7" id="KW-1185">Reference proteome</keyword>
<evidence type="ECO:0000256" key="4">
    <source>
        <dbReference type="SAM" id="Phobius"/>
    </source>
</evidence>
<evidence type="ECO:0000259" key="5">
    <source>
        <dbReference type="PROSITE" id="PS50043"/>
    </source>
</evidence>
<dbReference type="SMART" id="SM00421">
    <property type="entry name" value="HTH_LUXR"/>
    <property type="match status" value="1"/>
</dbReference>
<keyword evidence="1" id="KW-0805">Transcription regulation</keyword>
<dbReference type="PRINTS" id="PR00038">
    <property type="entry name" value="HTHLUXR"/>
</dbReference>
<dbReference type="GO" id="GO:0003677">
    <property type="term" value="F:DNA binding"/>
    <property type="evidence" value="ECO:0007669"/>
    <property type="project" value="UniProtKB-KW"/>
</dbReference>
<dbReference type="InterPro" id="IPR036388">
    <property type="entry name" value="WH-like_DNA-bd_sf"/>
</dbReference>
<feature type="transmembrane region" description="Helical" evidence="4">
    <location>
        <begin position="12"/>
        <end position="32"/>
    </location>
</feature>
<dbReference type="PROSITE" id="PS50043">
    <property type="entry name" value="HTH_LUXR_2"/>
    <property type="match status" value="1"/>
</dbReference>
<accession>A0A1C3RF45</accession>
<reference evidence="6 7" key="1">
    <citation type="submission" date="2016-07" db="EMBL/GenBank/DDBJ databases">
        <authorList>
            <person name="Lefevre C.T."/>
        </authorList>
    </citation>
    <scope>NUCLEOTIDE SEQUENCE [LARGE SCALE GENOMIC DNA]</scope>
    <source>
        <strain evidence="6">PR1</strain>
    </source>
</reference>
<name>A0A1C3RF45_9PROT</name>
<dbReference type="CDD" id="cd06170">
    <property type="entry name" value="LuxR_C_like"/>
    <property type="match status" value="1"/>
</dbReference>
<dbReference type="STRING" id="1867952.MTBPR1_140018"/>
<dbReference type="SUPFAM" id="SSF46894">
    <property type="entry name" value="C-terminal effector domain of the bipartite response regulators"/>
    <property type="match status" value="1"/>
</dbReference>
<evidence type="ECO:0000256" key="3">
    <source>
        <dbReference type="ARBA" id="ARBA00023163"/>
    </source>
</evidence>
<feature type="domain" description="HTH luxR-type" evidence="5">
    <location>
        <begin position="96"/>
        <end position="161"/>
    </location>
</feature>
<keyword evidence="3" id="KW-0804">Transcription</keyword>
<sequence length="175" mass="19732">MANKNNRFEVQGLILSFVVIAICELFFLIDVYADFFRIDIDTTWIGHDKIELLAVLTLTFALIIIGMQIIQLLKKHRQSEDTVEVASGELLSVIQRHFDQWKLSPSEQEVALLLIKGMSTQEIANIRETKVGTVKSQTSSIYQKTGVKGRNELVAYFVEDLLAGEKMIGENDGGR</sequence>
<evidence type="ECO:0000313" key="6">
    <source>
        <dbReference type="EMBL" id="SCA55900.1"/>
    </source>
</evidence>
<protein>
    <submittedName>
        <fullName evidence="6">Transcriptional regulator, LuxR family protein</fullName>
    </submittedName>
</protein>
<proteinExistence type="predicted"/>
<dbReference type="InterPro" id="IPR016032">
    <property type="entry name" value="Sig_transdc_resp-reg_C-effctor"/>
</dbReference>
<dbReference type="PANTHER" id="PTHR44688">
    <property type="entry name" value="DNA-BINDING TRANSCRIPTIONAL ACTIVATOR DEVR_DOSR"/>
    <property type="match status" value="1"/>
</dbReference>
<gene>
    <name evidence="6" type="ORF">MTBPR1_140018</name>
</gene>
<evidence type="ECO:0000256" key="1">
    <source>
        <dbReference type="ARBA" id="ARBA00023015"/>
    </source>
</evidence>
<organism evidence="6 7">
    <name type="scientific">Candidatus Terasakiella magnetica</name>
    <dbReference type="NCBI Taxonomy" id="1867952"/>
    <lineage>
        <taxon>Bacteria</taxon>
        <taxon>Pseudomonadati</taxon>
        <taxon>Pseudomonadota</taxon>
        <taxon>Alphaproteobacteria</taxon>
        <taxon>Rhodospirillales</taxon>
        <taxon>Terasakiellaceae</taxon>
        <taxon>Terasakiella</taxon>
    </lineage>
</organism>
<feature type="transmembrane region" description="Helical" evidence="4">
    <location>
        <begin position="52"/>
        <end position="70"/>
    </location>
</feature>
<keyword evidence="4" id="KW-0812">Transmembrane</keyword>